<dbReference type="Proteomes" id="UP001341840">
    <property type="component" value="Unassembled WGS sequence"/>
</dbReference>
<comment type="caution">
    <text evidence="1">The sequence shown here is derived from an EMBL/GenBank/DDBJ whole genome shotgun (WGS) entry which is preliminary data.</text>
</comment>
<dbReference type="SUPFAM" id="SSF49562">
    <property type="entry name" value="C2 domain (Calcium/lipid-binding domain, CaLB)"/>
    <property type="match status" value="1"/>
</dbReference>
<accession>A0ABU6XCY8</accession>
<reference evidence="1 2" key="1">
    <citation type="journal article" date="2023" name="Plants (Basel)">
        <title>Bridging the Gap: Combining Genomics and Transcriptomics Approaches to Understand Stylosanthes scabra, an Orphan Legume from the Brazilian Caatinga.</title>
        <authorList>
            <person name="Ferreira-Neto J.R.C."/>
            <person name="da Silva M.D."/>
            <person name="Binneck E."/>
            <person name="de Melo N.F."/>
            <person name="da Silva R.H."/>
            <person name="de Melo A.L.T.M."/>
            <person name="Pandolfi V."/>
            <person name="Bustamante F.O."/>
            <person name="Brasileiro-Vidal A.C."/>
            <person name="Benko-Iseppon A.M."/>
        </authorList>
    </citation>
    <scope>NUCLEOTIDE SEQUENCE [LARGE SCALE GENOMIC DNA]</scope>
    <source>
        <tissue evidence="1">Leaves</tissue>
    </source>
</reference>
<protein>
    <submittedName>
        <fullName evidence="1">Uncharacterized protein</fullName>
    </submittedName>
</protein>
<evidence type="ECO:0000313" key="2">
    <source>
        <dbReference type="Proteomes" id="UP001341840"/>
    </source>
</evidence>
<dbReference type="InterPro" id="IPR035892">
    <property type="entry name" value="C2_domain_sf"/>
</dbReference>
<proteinExistence type="predicted"/>
<evidence type="ECO:0000313" key="1">
    <source>
        <dbReference type="EMBL" id="MED6195797.1"/>
    </source>
</evidence>
<gene>
    <name evidence="1" type="ORF">PIB30_041346</name>
</gene>
<name>A0ABU6XCY8_9FABA</name>
<dbReference type="EMBL" id="JASCZI010211677">
    <property type="protein sequence ID" value="MED6195797.1"/>
    <property type="molecule type" value="Genomic_DNA"/>
</dbReference>
<sequence>MDFRRFNIHLKEAGGLGGGKELLDGPVYATVCIVGSSSPKQKASIENQIPRCGSPLSSSRYSSSVRFYIGDTKLQQNQLVLMVQILRKRMLRCDKVIGEVCVPLKELYDSCGGVSTENFSFQPVVTTKTVGKTIQQSAFLCFTYDFSVVTIRGAMSNNNKDTDVAGRYRFPLTGARVTPSAPCLEYLTEA</sequence>
<organism evidence="1 2">
    <name type="scientific">Stylosanthes scabra</name>
    <dbReference type="NCBI Taxonomy" id="79078"/>
    <lineage>
        <taxon>Eukaryota</taxon>
        <taxon>Viridiplantae</taxon>
        <taxon>Streptophyta</taxon>
        <taxon>Embryophyta</taxon>
        <taxon>Tracheophyta</taxon>
        <taxon>Spermatophyta</taxon>
        <taxon>Magnoliopsida</taxon>
        <taxon>eudicotyledons</taxon>
        <taxon>Gunneridae</taxon>
        <taxon>Pentapetalae</taxon>
        <taxon>rosids</taxon>
        <taxon>fabids</taxon>
        <taxon>Fabales</taxon>
        <taxon>Fabaceae</taxon>
        <taxon>Papilionoideae</taxon>
        <taxon>50 kb inversion clade</taxon>
        <taxon>dalbergioids sensu lato</taxon>
        <taxon>Dalbergieae</taxon>
        <taxon>Pterocarpus clade</taxon>
        <taxon>Stylosanthes</taxon>
    </lineage>
</organism>
<keyword evidence="2" id="KW-1185">Reference proteome</keyword>